<feature type="coiled-coil region" evidence="1">
    <location>
        <begin position="131"/>
        <end position="192"/>
    </location>
</feature>
<reference evidence="3 4" key="1">
    <citation type="submission" date="2017-01" db="EMBL/GenBank/DDBJ databases">
        <authorList>
            <person name="Mah S.A."/>
            <person name="Swanson W.J."/>
            <person name="Moy G.W."/>
            <person name="Vacquier V.D."/>
        </authorList>
    </citation>
    <scope>NUCLEOTIDE SEQUENCE [LARGE SCALE GENOMIC DNA]</scope>
    <source>
        <strain evidence="3 4">ATCC 29606</strain>
    </source>
</reference>
<feature type="transmembrane region" description="Helical" evidence="2">
    <location>
        <begin position="43"/>
        <end position="70"/>
    </location>
</feature>
<evidence type="ECO:0000256" key="1">
    <source>
        <dbReference type="SAM" id="Coils"/>
    </source>
</evidence>
<evidence type="ECO:0000313" key="4">
    <source>
        <dbReference type="Proteomes" id="UP000186079"/>
    </source>
</evidence>
<keyword evidence="1" id="KW-0175">Coiled coil</keyword>
<protein>
    <submittedName>
        <fullName evidence="3">Uncharacterized protein</fullName>
    </submittedName>
</protein>
<keyword evidence="2" id="KW-1133">Transmembrane helix</keyword>
<name>A0A1N6UFE5_9PSED</name>
<evidence type="ECO:0000313" key="3">
    <source>
        <dbReference type="EMBL" id="SIQ64319.1"/>
    </source>
</evidence>
<proteinExistence type="predicted"/>
<dbReference type="AlphaFoldDB" id="A0A1N6UFE5"/>
<feature type="transmembrane region" description="Helical" evidence="2">
    <location>
        <begin position="12"/>
        <end position="37"/>
    </location>
</feature>
<evidence type="ECO:0000256" key="2">
    <source>
        <dbReference type="SAM" id="Phobius"/>
    </source>
</evidence>
<organism evidence="3 4">
    <name type="scientific">Pseudomonas flexibilis</name>
    <dbReference type="NCBI Taxonomy" id="706570"/>
    <lineage>
        <taxon>Bacteria</taxon>
        <taxon>Pseudomonadati</taxon>
        <taxon>Pseudomonadota</taxon>
        <taxon>Gammaproteobacteria</taxon>
        <taxon>Pseudomonadales</taxon>
        <taxon>Pseudomonadaceae</taxon>
        <taxon>Pseudomonas</taxon>
    </lineage>
</organism>
<feature type="transmembrane region" description="Helical" evidence="2">
    <location>
        <begin position="77"/>
        <end position="95"/>
    </location>
</feature>
<sequence>MHTQPIGAHMAQLLTLMAVALCGVTAVSVCLAMLALIEDRLLAGLFAGAAVVLDLIKYAAWPLALGLLAVGRHGSAVLMMVCALILGGVSGWATYDRLMSSMLAGRAQHQAIQEQRITDIEAARRADQARLTALDAEARSVQEQAAAMRERGMVSKALLLETSALRRLDDQREQARARLEASSRELTALRSQPAKAASLPAQLATLLCLGFAAALEIVPALIFAALRTAGPVPQRQEPAQEHAEEDAGEHSENALLGELLAIVGKLEPGTRYGTRDFAKALRIGNSRAVAAFGLALERGAIRKTPAGYVVA</sequence>
<dbReference type="EMBL" id="FTMC01000008">
    <property type="protein sequence ID" value="SIQ64319.1"/>
    <property type="molecule type" value="Genomic_DNA"/>
</dbReference>
<dbReference type="RefSeq" id="WP_039561469.1">
    <property type="nucleotide sequence ID" value="NZ_FTMC01000008.1"/>
</dbReference>
<accession>A0A1N6UFE5</accession>
<gene>
    <name evidence="3" type="ORF">SAMN05421672_108130</name>
</gene>
<keyword evidence="2" id="KW-0472">Membrane</keyword>
<keyword evidence="2" id="KW-0812">Transmembrane</keyword>
<dbReference type="Proteomes" id="UP000186079">
    <property type="component" value="Unassembled WGS sequence"/>
</dbReference>